<evidence type="ECO:0000313" key="3">
    <source>
        <dbReference type="Proteomes" id="UP001162060"/>
    </source>
</evidence>
<gene>
    <name evidence="2" type="ORF">PM001_LOCUS801</name>
</gene>
<evidence type="ECO:0000313" key="2">
    <source>
        <dbReference type="EMBL" id="CAK7894448.1"/>
    </source>
</evidence>
<dbReference type="Proteomes" id="UP001162060">
    <property type="component" value="Unassembled WGS sequence"/>
</dbReference>
<protein>
    <submittedName>
        <fullName evidence="2">Uncharacterized protein</fullName>
    </submittedName>
</protein>
<feature type="region of interest" description="Disordered" evidence="1">
    <location>
        <begin position="23"/>
        <end position="44"/>
    </location>
</feature>
<evidence type="ECO:0000256" key="1">
    <source>
        <dbReference type="SAM" id="MobiDB-lite"/>
    </source>
</evidence>
<dbReference type="AlphaFoldDB" id="A0AAV1SZK4"/>
<reference evidence="2" key="1">
    <citation type="submission" date="2024-01" db="EMBL/GenBank/DDBJ databases">
        <authorList>
            <person name="Webb A."/>
        </authorList>
    </citation>
    <scope>NUCLEOTIDE SEQUENCE</scope>
    <source>
        <strain evidence="2">Pm1</strain>
    </source>
</reference>
<comment type="caution">
    <text evidence="2">The sequence shown here is derived from an EMBL/GenBank/DDBJ whole genome shotgun (WGS) entry which is preliminary data.</text>
</comment>
<proteinExistence type="predicted"/>
<name>A0AAV1SZK4_9STRA</name>
<organism evidence="2 3">
    <name type="scientific">Peronospora matthiolae</name>
    <dbReference type="NCBI Taxonomy" id="2874970"/>
    <lineage>
        <taxon>Eukaryota</taxon>
        <taxon>Sar</taxon>
        <taxon>Stramenopiles</taxon>
        <taxon>Oomycota</taxon>
        <taxon>Peronosporomycetes</taxon>
        <taxon>Peronosporales</taxon>
        <taxon>Peronosporaceae</taxon>
        <taxon>Peronospora</taxon>
    </lineage>
</organism>
<accession>A0AAV1SZK4</accession>
<sequence length="44" mass="4714">MQCTNGDKKRLRSVANVRKVTNGLRASAGWETTDGQSDSSVAAF</sequence>
<feature type="compositionally biased region" description="Polar residues" evidence="1">
    <location>
        <begin position="33"/>
        <end position="44"/>
    </location>
</feature>
<dbReference type="EMBL" id="CAKLBY020000004">
    <property type="protein sequence ID" value="CAK7894448.1"/>
    <property type="molecule type" value="Genomic_DNA"/>
</dbReference>